<evidence type="ECO:0000256" key="7">
    <source>
        <dbReference type="ARBA" id="ARBA00023014"/>
    </source>
</evidence>
<feature type="binding site" evidence="9">
    <location>
        <position position="220"/>
    </location>
    <ligand>
        <name>[2Fe-2S] cluster</name>
        <dbReference type="ChEBI" id="CHEBI:190135"/>
    </ligand>
</feature>
<evidence type="ECO:0000256" key="8">
    <source>
        <dbReference type="ARBA" id="ARBA00023128"/>
    </source>
</evidence>
<comment type="subcellular location">
    <subcellularLocation>
        <location evidence="9">Cytoplasm</location>
    </subcellularLocation>
    <subcellularLocation>
        <location evidence="9">Mitochondrion intermembrane space</location>
    </subcellularLocation>
</comment>
<keyword evidence="12" id="KW-1185">Reference proteome</keyword>
<feature type="binding site" evidence="9">
    <location>
        <position position="222"/>
    </location>
    <ligand>
        <name>[2Fe-2S] cluster</name>
        <dbReference type="ChEBI" id="CHEBI:190135"/>
    </ligand>
</feature>
<dbReference type="HAMAP" id="MF_03115">
    <property type="entry name" value="Anamorsin"/>
    <property type="match status" value="1"/>
</dbReference>
<feature type="binding site" evidence="9">
    <location>
        <position position="201"/>
    </location>
    <ligand>
        <name>[2Fe-2S] cluster</name>
        <dbReference type="ChEBI" id="CHEBI:190135"/>
    </ligand>
</feature>
<evidence type="ECO:0000256" key="6">
    <source>
        <dbReference type="ARBA" id="ARBA00023004"/>
    </source>
</evidence>
<keyword evidence="5 9" id="KW-0479">Metal-binding</keyword>
<comment type="cofactor">
    <cofactor evidence="1 9">
        <name>[4Fe-4S] cluster</name>
        <dbReference type="ChEBI" id="CHEBI:49883"/>
    </cofactor>
</comment>
<dbReference type="PANTHER" id="PTHR13273:SF14">
    <property type="entry name" value="ANAMORSIN"/>
    <property type="match status" value="1"/>
</dbReference>
<feature type="binding site" evidence="9">
    <location>
        <position position="297"/>
    </location>
    <ligand>
        <name>[4Fe-4S] cluster</name>
        <dbReference type="ChEBI" id="CHEBI:49883"/>
    </ligand>
</feature>
<evidence type="ECO:0000256" key="1">
    <source>
        <dbReference type="ARBA" id="ARBA00001966"/>
    </source>
</evidence>
<proteinExistence type="inferred from homology"/>
<comment type="domain">
    <text evidence="9">The N-terminal domain has structural similarity with S-adenosyl-L-methionine-dependent methyltransferases, but does not bind S-adenosyl-L-methionine. It is required for correct assembly of the 2 Fe-S clusters.</text>
</comment>
<feature type="region of interest" description="Fe-S binding site B" evidence="9">
    <location>
        <begin position="283"/>
        <end position="297"/>
    </location>
</feature>
<name>A0ABZ1D9K8_9TREE</name>
<sequence length="319" mass="34277">MTAPMNGFATSSNGSTSTQVVVGSMERIEDYQKTLTELKSHGGNVQGEMVDRILDNATSLPSPPLTIHLILPLPLTTNLYSTIPPSTQLFIHLPTQHTEAELSSLHSSLSQAQFTPLLPTPSTTIISYTAPAPSASSSSSSSSLPTAISVPAPFPSSVRPLALKRSGDKARKAALWALDSPLLPDGGKSLLTPEDRQRPECVYPESDGKPVKRRRACKDCTCGLKELEEEEENQSSQAIKEAQKAFFLEGDDDIPEILKTATVGVEGVWPTEKRAEAKKTSSCGSCYLGDAFRCNSCPYLGLPPFKPGEQVKLSIADDF</sequence>
<keyword evidence="9" id="KW-0001">2Fe-2S</keyword>
<dbReference type="InterPro" id="IPR046408">
    <property type="entry name" value="CIAPIN1"/>
</dbReference>
<organism evidence="11 12">
    <name type="scientific">Kwoniella shivajii</name>
    <dbReference type="NCBI Taxonomy" id="564305"/>
    <lineage>
        <taxon>Eukaryota</taxon>
        <taxon>Fungi</taxon>
        <taxon>Dikarya</taxon>
        <taxon>Basidiomycota</taxon>
        <taxon>Agaricomycotina</taxon>
        <taxon>Tremellomycetes</taxon>
        <taxon>Tremellales</taxon>
        <taxon>Cryptococcaceae</taxon>
        <taxon>Kwoniella</taxon>
    </lineage>
</organism>
<evidence type="ECO:0000256" key="3">
    <source>
        <dbReference type="ARBA" id="ARBA00022485"/>
    </source>
</evidence>
<evidence type="ECO:0000256" key="5">
    <source>
        <dbReference type="ARBA" id="ARBA00022723"/>
    </source>
</evidence>
<dbReference type="InterPro" id="IPR007785">
    <property type="entry name" value="Anamorsin"/>
</dbReference>
<evidence type="ECO:0000256" key="4">
    <source>
        <dbReference type="ARBA" id="ARBA00022490"/>
    </source>
</evidence>
<keyword evidence="3 9" id="KW-0004">4Fe-4S</keyword>
<dbReference type="Proteomes" id="UP001329825">
    <property type="component" value="Chromosome 11"/>
</dbReference>
<feature type="domain" description="Anamorsin C-terminal" evidence="10">
    <location>
        <begin position="207"/>
        <end position="313"/>
    </location>
</feature>
<comment type="similarity">
    <text evidence="2 9">Belongs to the anamorsin family.</text>
</comment>
<dbReference type="PANTHER" id="PTHR13273">
    <property type="entry name" value="ANAMORSIN"/>
    <property type="match status" value="1"/>
</dbReference>
<keyword evidence="6 9" id="KW-0408">Iron</keyword>
<keyword evidence="8 9" id="KW-0496">Mitochondrion</keyword>
<comment type="domain">
    <text evidence="9">The twin Cx2C motifs are involved in the recognition by the mitochondrial MIA40-ERV1 disulfide relay system. The formation of 2 disulfide bonds in the Cx2C motifs through dithiol/disulfide exchange reactions effectively traps the protein in the mitochondrial intermembrane space.</text>
</comment>
<keyword evidence="7 9" id="KW-0411">Iron-sulfur</keyword>
<evidence type="ECO:0000259" key="10">
    <source>
        <dbReference type="Pfam" id="PF05093"/>
    </source>
</evidence>
<feature type="binding site" evidence="9">
    <location>
        <position position="283"/>
    </location>
    <ligand>
        <name>[4Fe-4S] cluster</name>
        <dbReference type="ChEBI" id="CHEBI:49883"/>
    </ligand>
</feature>
<feature type="binding site" evidence="9">
    <location>
        <position position="294"/>
    </location>
    <ligand>
        <name>[4Fe-4S] cluster</name>
        <dbReference type="ChEBI" id="CHEBI:49883"/>
    </ligand>
</feature>
<keyword evidence="4 9" id="KW-0963">Cytoplasm</keyword>
<feature type="binding site" evidence="9">
    <location>
        <position position="286"/>
    </location>
    <ligand>
        <name>[4Fe-4S] cluster</name>
        <dbReference type="ChEBI" id="CHEBI:49883"/>
    </ligand>
</feature>
<comment type="caution">
    <text evidence="9">Lacks conserved residue(s) required for the propagation of feature annotation.</text>
</comment>
<comment type="cofactor">
    <cofactor evidence="9">
        <name>[2Fe-2S] cluster</name>
        <dbReference type="ChEBI" id="CHEBI:190135"/>
    </cofactor>
</comment>
<accession>A0ABZ1D9K8</accession>
<protein>
    <recommendedName>
        <fullName evidence="10">Anamorsin C-terminal domain-containing protein</fullName>
    </recommendedName>
</protein>
<evidence type="ECO:0000256" key="9">
    <source>
        <dbReference type="HAMAP-Rule" id="MF_03115"/>
    </source>
</evidence>
<dbReference type="RefSeq" id="XP_062795503.1">
    <property type="nucleotide sequence ID" value="XM_062939452.1"/>
</dbReference>
<dbReference type="EMBL" id="CP141891">
    <property type="protein sequence ID" value="WRT70764.1"/>
    <property type="molecule type" value="Genomic_DNA"/>
</dbReference>
<evidence type="ECO:0000313" key="11">
    <source>
        <dbReference type="EMBL" id="WRT70764.1"/>
    </source>
</evidence>
<feature type="binding site" evidence="9">
    <location>
        <position position="217"/>
    </location>
    <ligand>
        <name>[2Fe-2S] cluster</name>
        <dbReference type="ChEBI" id="CHEBI:190135"/>
    </ligand>
</feature>
<dbReference type="Pfam" id="PF05093">
    <property type="entry name" value="CIAPIN1"/>
    <property type="match status" value="1"/>
</dbReference>
<gene>
    <name evidence="11" type="ORF">IL334_007763</name>
</gene>
<evidence type="ECO:0000256" key="2">
    <source>
        <dbReference type="ARBA" id="ARBA00008169"/>
    </source>
</evidence>
<dbReference type="GeneID" id="87959893"/>
<feature type="short sequence motif" description="Cx2C motif 2" evidence="9">
    <location>
        <begin position="294"/>
        <end position="297"/>
    </location>
</feature>
<evidence type="ECO:0000313" key="12">
    <source>
        <dbReference type="Proteomes" id="UP001329825"/>
    </source>
</evidence>
<reference evidence="11 12" key="1">
    <citation type="submission" date="2024-01" db="EMBL/GenBank/DDBJ databases">
        <title>Comparative genomics of Cryptococcus and Kwoniella reveals pathogenesis evolution and contrasting modes of karyotype evolution via chromosome fusion or intercentromeric recombination.</title>
        <authorList>
            <person name="Coelho M.A."/>
            <person name="David-Palma M."/>
            <person name="Shea T."/>
            <person name="Bowers K."/>
            <person name="McGinley-Smith S."/>
            <person name="Mohammad A.W."/>
            <person name="Gnirke A."/>
            <person name="Yurkov A.M."/>
            <person name="Nowrousian M."/>
            <person name="Sun S."/>
            <person name="Cuomo C.A."/>
            <person name="Heitman J."/>
        </authorList>
    </citation>
    <scope>NUCLEOTIDE SEQUENCE [LARGE SCALE GENOMIC DNA]</scope>
    <source>
        <strain evidence="11">CBS 11374</strain>
    </source>
</reference>
<feature type="short sequence motif" description="Cx2C motif 1" evidence="9">
    <location>
        <begin position="283"/>
        <end position="286"/>
    </location>
</feature>
<comment type="domain">
    <text evidence="9">The C-terminal domain binds 2 Fe-S clusters but is otherwise mostly in an intrinsically disordered conformation.</text>
</comment>